<organism evidence="9 10">
    <name type="scientific">Corynascus novoguineensis</name>
    <dbReference type="NCBI Taxonomy" id="1126955"/>
    <lineage>
        <taxon>Eukaryota</taxon>
        <taxon>Fungi</taxon>
        <taxon>Dikarya</taxon>
        <taxon>Ascomycota</taxon>
        <taxon>Pezizomycotina</taxon>
        <taxon>Sordariomycetes</taxon>
        <taxon>Sordariomycetidae</taxon>
        <taxon>Sordariales</taxon>
        <taxon>Chaetomiaceae</taxon>
        <taxon>Corynascus</taxon>
    </lineage>
</organism>
<evidence type="ECO:0000256" key="3">
    <source>
        <dbReference type="ARBA" id="ARBA00022723"/>
    </source>
</evidence>
<dbReference type="InterPro" id="IPR000086">
    <property type="entry name" value="NUDIX_hydrolase_dom"/>
</dbReference>
<feature type="region of interest" description="Disordered" evidence="7">
    <location>
        <begin position="233"/>
        <end position="254"/>
    </location>
</feature>
<evidence type="ECO:0000256" key="6">
    <source>
        <dbReference type="ARBA" id="ARBA00023211"/>
    </source>
</evidence>
<dbReference type="PANTHER" id="PTHR12318:SF0">
    <property type="entry name" value="ACYL-COENZYME A DIPHOSPHATASE NUDT19"/>
    <property type="match status" value="1"/>
</dbReference>
<keyword evidence="6" id="KW-0464">Manganese</keyword>
<feature type="region of interest" description="Disordered" evidence="7">
    <location>
        <begin position="350"/>
        <end position="376"/>
    </location>
</feature>
<keyword evidence="10" id="KW-1185">Reference proteome</keyword>
<dbReference type="PROSITE" id="PS51462">
    <property type="entry name" value="NUDIX"/>
    <property type="match status" value="1"/>
</dbReference>
<keyword evidence="3" id="KW-0479">Metal-binding</keyword>
<dbReference type="GO" id="GO:0016818">
    <property type="term" value="F:hydrolase activity, acting on acid anhydrides, in phosphorus-containing anhydrides"/>
    <property type="evidence" value="ECO:0007669"/>
    <property type="project" value="InterPro"/>
</dbReference>
<dbReference type="CDD" id="cd18870">
    <property type="entry name" value="NUDIX_AcylCoAdiphos_Nudt19"/>
    <property type="match status" value="1"/>
</dbReference>
<feature type="domain" description="Nudix hydrolase" evidence="8">
    <location>
        <begin position="1"/>
        <end position="149"/>
    </location>
</feature>
<keyword evidence="4" id="KW-0378">Hydrolase</keyword>
<dbReference type="SUPFAM" id="SSF55811">
    <property type="entry name" value="Nudix"/>
    <property type="match status" value="1"/>
</dbReference>
<name>A0AAN7HG90_9PEZI</name>
<evidence type="ECO:0000313" key="10">
    <source>
        <dbReference type="Proteomes" id="UP001303647"/>
    </source>
</evidence>
<dbReference type="GO" id="GO:0046872">
    <property type="term" value="F:metal ion binding"/>
    <property type="evidence" value="ECO:0007669"/>
    <property type="project" value="UniProtKB-KW"/>
</dbReference>
<evidence type="ECO:0000256" key="1">
    <source>
        <dbReference type="ARBA" id="ARBA00001936"/>
    </source>
</evidence>
<dbReference type="EMBL" id="MU857749">
    <property type="protein sequence ID" value="KAK4244247.1"/>
    <property type="molecule type" value="Genomic_DNA"/>
</dbReference>
<dbReference type="InterPro" id="IPR015797">
    <property type="entry name" value="NUDIX_hydrolase-like_dom_sf"/>
</dbReference>
<evidence type="ECO:0000256" key="7">
    <source>
        <dbReference type="SAM" id="MobiDB-lite"/>
    </source>
</evidence>
<evidence type="ECO:0000259" key="8">
    <source>
        <dbReference type="PROSITE" id="PS51462"/>
    </source>
</evidence>
<comment type="cofactor">
    <cofactor evidence="2">
        <name>Mg(2+)</name>
        <dbReference type="ChEBI" id="CHEBI:18420"/>
    </cofactor>
</comment>
<protein>
    <recommendedName>
        <fullName evidence="8">Nudix hydrolase domain-containing protein</fullName>
    </recommendedName>
</protein>
<dbReference type="AlphaFoldDB" id="A0AAN7HG90"/>
<dbReference type="PANTHER" id="PTHR12318">
    <property type="entry name" value="TESTOSTERONE-REGULATED PROTEIN RP2"/>
    <property type="match status" value="1"/>
</dbReference>
<feature type="compositionally biased region" description="Low complexity" evidence="7">
    <location>
        <begin position="233"/>
        <end position="252"/>
    </location>
</feature>
<comment type="caution">
    <text evidence="9">The sequence shown here is derived from an EMBL/GenBank/DDBJ whole genome shotgun (WGS) entry which is preliminary data.</text>
</comment>
<dbReference type="GO" id="GO:0005739">
    <property type="term" value="C:mitochondrion"/>
    <property type="evidence" value="ECO:0007669"/>
    <property type="project" value="TreeGrafter"/>
</dbReference>
<reference evidence="9" key="2">
    <citation type="submission" date="2023-05" db="EMBL/GenBank/DDBJ databases">
        <authorList>
            <consortium name="Lawrence Berkeley National Laboratory"/>
            <person name="Steindorff A."/>
            <person name="Hensen N."/>
            <person name="Bonometti L."/>
            <person name="Westerberg I."/>
            <person name="Brannstrom I.O."/>
            <person name="Guillou S."/>
            <person name="Cros-Aarteil S."/>
            <person name="Calhoun S."/>
            <person name="Haridas S."/>
            <person name="Kuo A."/>
            <person name="Mondo S."/>
            <person name="Pangilinan J."/>
            <person name="Riley R."/>
            <person name="Labutti K."/>
            <person name="Andreopoulos B."/>
            <person name="Lipzen A."/>
            <person name="Chen C."/>
            <person name="Yanf M."/>
            <person name="Daum C."/>
            <person name="Ng V."/>
            <person name="Clum A."/>
            <person name="Ohm R."/>
            <person name="Martin F."/>
            <person name="Silar P."/>
            <person name="Natvig D."/>
            <person name="Lalanne C."/>
            <person name="Gautier V."/>
            <person name="Ament-Velasquez S.L."/>
            <person name="Kruys A."/>
            <person name="Hutchinson M.I."/>
            <person name="Powell A.J."/>
            <person name="Barry K."/>
            <person name="Miller A.N."/>
            <person name="Grigoriev I.V."/>
            <person name="Debuchy R."/>
            <person name="Gladieux P."/>
            <person name="Thoren M.H."/>
            <person name="Johannesson H."/>
        </authorList>
    </citation>
    <scope>NUCLEOTIDE SEQUENCE</scope>
    <source>
        <strain evidence="9">CBS 359.72</strain>
    </source>
</reference>
<comment type="cofactor">
    <cofactor evidence="1">
        <name>Mn(2+)</name>
        <dbReference type="ChEBI" id="CHEBI:29035"/>
    </cofactor>
</comment>
<evidence type="ECO:0000256" key="2">
    <source>
        <dbReference type="ARBA" id="ARBA00001946"/>
    </source>
</evidence>
<keyword evidence="5" id="KW-0460">Magnesium</keyword>
<accession>A0AAN7HG90</accession>
<dbReference type="InterPro" id="IPR039121">
    <property type="entry name" value="NUDT19"/>
</dbReference>
<feature type="non-terminal residue" evidence="9">
    <location>
        <position position="1"/>
    </location>
</feature>
<reference evidence="9" key="1">
    <citation type="journal article" date="2023" name="Mol. Phylogenet. Evol.">
        <title>Genome-scale phylogeny and comparative genomics of the fungal order Sordariales.</title>
        <authorList>
            <person name="Hensen N."/>
            <person name="Bonometti L."/>
            <person name="Westerberg I."/>
            <person name="Brannstrom I.O."/>
            <person name="Guillou S."/>
            <person name="Cros-Aarteil S."/>
            <person name="Calhoun S."/>
            <person name="Haridas S."/>
            <person name="Kuo A."/>
            <person name="Mondo S."/>
            <person name="Pangilinan J."/>
            <person name="Riley R."/>
            <person name="LaButti K."/>
            <person name="Andreopoulos B."/>
            <person name="Lipzen A."/>
            <person name="Chen C."/>
            <person name="Yan M."/>
            <person name="Daum C."/>
            <person name="Ng V."/>
            <person name="Clum A."/>
            <person name="Steindorff A."/>
            <person name="Ohm R.A."/>
            <person name="Martin F."/>
            <person name="Silar P."/>
            <person name="Natvig D.O."/>
            <person name="Lalanne C."/>
            <person name="Gautier V."/>
            <person name="Ament-Velasquez S.L."/>
            <person name="Kruys A."/>
            <person name="Hutchinson M.I."/>
            <person name="Powell A.J."/>
            <person name="Barry K."/>
            <person name="Miller A.N."/>
            <person name="Grigoriev I.V."/>
            <person name="Debuchy R."/>
            <person name="Gladieux P."/>
            <person name="Hiltunen Thoren M."/>
            <person name="Johannesson H."/>
        </authorList>
    </citation>
    <scope>NUCLEOTIDE SEQUENCE</scope>
    <source>
        <strain evidence="9">CBS 359.72</strain>
    </source>
</reference>
<dbReference type="Gene3D" id="3.90.79.10">
    <property type="entry name" value="Nucleoside Triphosphate Pyrophosphohydrolase"/>
    <property type="match status" value="1"/>
</dbReference>
<sequence length="376" mass="40908">SLLLLSPTNQVLLLHRVQTSSSFASAHVFPGGNVSSFHDGTLPAPDDPAIHQDGPAYRLAAIRETFEESGILLAIKQGQTRDQGLLHVPDDVREAARKQIHGNTLKFTEWLKSQGGEPDVENLIPFTRWITPPGPPKRFTTQMYVYMLPLSLPASSSSGSTATGNDLLLQQDKQTLIPTPTHDGGVEHTAAAFDDAGAWLARARAGEIILFPPQFYLLHLVSQFCGPSSISSSSSSSSSSSYSSSPSPASSSTTKEAYAVQRAALLAFLRRTPTSEISPDKDRAGRTSMIPWSDKVISPAALFVRRRDGRIVLGLDKPGPELKGTTRGGDWERVVLVNFRKEGPRDVEVRGREEVVKEEREGGEEEEKDVKTGSRL</sequence>
<gene>
    <name evidence="9" type="ORF">C7999DRAFT_17483</name>
</gene>
<proteinExistence type="predicted"/>
<evidence type="ECO:0000313" key="9">
    <source>
        <dbReference type="EMBL" id="KAK4244247.1"/>
    </source>
</evidence>
<feature type="compositionally biased region" description="Basic and acidic residues" evidence="7">
    <location>
        <begin position="350"/>
        <end position="360"/>
    </location>
</feature>
<dbReference type="Proteomes" id="UP001303647">
    <property type="component" value="Unassembled WGS sequence"/>
</dbReference>
<evidence type="ECO:0000256" key="4">
    <source>
        <dbReference type="ARBA" id="ARBA00022801"/>
    </source>
</evidence>
<evidence type="ECO:0000256" key="5">
    <source>
        <dbReference type="ARBA" id="ARBA00022842"/>
    </source>
</evidence>